<dbReference type="EMBL" id="BAEH01000047">
    <property type="protein sequence ID" value="GAB18144.1"/>
    <property type="molecule type" value="Genomic_DNA"/>
</dbReference>
<protein>
    <submittedName>
        <fullName evidence="9">Putative ABC transporter permease protein</fullName>
    </submittedName>
</protein>
<comment type="caution">
    <text evidence="9">The sequence shown here is derived from an EMBL/GenBank/DDBJ whole genome shotgun (WGS) entry which is preliminary data.</text>
</comment>
<dbReference type="SUPFAM" id="SSF161098">
    <property type="entry name" value="MetI-like"/>
    <property type="match status" value="1"/>
</dbReference>
<gene>
    <name evidence="9" type="ORF">GOEFS_047_00030</name>
</gene>
<dbReference type="STRING" id="1077974.GOEFS_047_00030"/>
<feature type="transmembrane region" description="Helical" evidence="7">
    <location>
        <begin position="147"/>
        <end position="168"/>
    </location>
</feature>
<dbReference type="Pfam" id="PF00528">
    <property type="entry name" value="BPD_transp_1"/>
    <property type="match status" value="1"/>
</dbReference>
<comment type="subcellular location">
    <subcellularLocation>
        <location evidence="1 7">Cell membrane</location>
        <topology evidence="1 7">Multi-pass membrane protein</topology>
    </subcellularLocation>
</comment>
<evidence type="ECO:0000256" key="6">
    <source>
        <dbReference type="ARBA" id="ARBA00023136"/>
    </source>
</evidence>
<feature type="transmembrane region" description="Helical" evidence="7">
    <location>
        <begin position="278"/>
        <end position="300"/>
    </location>
</feature>
<keyword evidence="2 7" id="KW-0813">Transport</keyword>
<name>H0QZ93_9ACTN</name>
<feature type="transmembrane region" description="Helical" evidence="7">
    <location>
        <begin position="174"/>
        <end position="194"/>
    </location>
</feature>
<dbReference type="InterPro" id="IPR035906">
    <property type="entry name" value="MetI-like_sf"/>
</dbReference>
<keyword evidence="10" id="KW-1185">Reference proteome</keyword>
<feature type="transmembrane region" description="Helical" evidence="7">
    <location>
        <begin position="7"/>
        <end position="27"/>
    </location>
</feature>
<dbReference type="PANTHER" id="PTHR43163:SF6">
    <property type="entry name" value="DIPEPTIDE TRANSPORT SYSTEM PERMEASE PROTEIN DPPB-RELATED"/>
    <property type="match status" value="1"/>
</dbReference>
<dbReference type="PROSITE" id="PS50928">
    <property type="entry name" value="ABC_TM1"/>
    <property type="match status" value="1"/>
</dbReference>
<organism evidence="9 10">
    <name type="scientific">Gordonia effusa NBRC 100432</name>
    <dbReference type="NCBI Taxonomy" id="1077974"/>
    <lineage>
        <taxon>Bacteria</taxon>
        <taxon>Bacillati</taxon>
        <taxon>Actinomycetota</taxon>
        <taxon>Actinomycetes</taxon>
        <taxon>Mycobacteriales</taxon>
        <taxon>Gordoniaceae</taxon>
        <taxon>Gordonia</taxon>
    </lineage>
</organism>
<dbReference type="InterPro" id="IPR000515">
    <property type="entry name" value="MetI-like"/>
</dbReference>
<evidence type="ECO:0000256" key="3">
    <source>
        <dbReference type="ARBA" id="ARBA00022475"/>
    </source>
</evidence>
<feature type="transmembrane region" description="Helical" evidence="7">
    <location>
        <begin position="106"/>
        <end position="127"/>
    </location>
</feature>
<evidence type="ECO:0000256" key="5">
    <source>
        <dbReference type="ARBA" id="ARBA00022989"/>
    </source>
</evidence>
<reference evidence="9 10" key="1">
    <citation type="submission" date="2011-12" db="EMBL/GenBank/DDBJ databases">
        <title>Whole genome shotgun sequence of Gordonia effusa NBRC 100432.</title>
        <authorList>
            <person name="Yoshida I."/>
            <person name="Takarada H."/>
            <person name="Hosoyama A."/>
            <person name="Tsuchikane K."/>
            <person name="Katsumata H."/>
            <person name="Yamazaki S."/>
            <person name="Fujita N."/>
        </authorList>
    </citation>
    <scope>NUCLEOTIDE SEQUENCE [LARGE SCALE GENOMIC DNA]</scope>
    <source>
        <strain evidence="9 10">NBRC 100432</strain>
    </source>
</reference>
<dbReference type="eggNOG" id="COG0601">
    <property type="taxonomic scope" value="Bacteria"/>
</dbReference>
<dbReference type="Proteomes" id="UP000035034">
    <property type="component" value="Unassembled WGS sequence"/>
</dbReference>
<keyword evidence="4 7" id="KW-0812">Transmembrane</keyword>
<feature type="domain" description="ABC transmembrane type-1" evidence="8">
    <location>
        <begin position="100"/>
        <end position="301"/>
    </location>
</feature>
<dbReference type="RefSeq" id="WP_007317481.1">
    <property type="nucleotide sequence ID" value="NZ_BAEH01000047.1"/>
</dbReference>
<evidence type="ECO:0000256" key="4">
    <source>
        <dbReference type="ARBA" id="ARBA00022692"/>
    </source>
</evidence>
<evidence type="ECO:0000259" key="8">
    <source>
        <dbReference type="PROSITE" id="PS50928"/>
    </source>
</evidence>
<comment type="similarity">
    <text evidence="7">Belongs to the binding-protein-dependent transport system permease family.</text>
</comment>
<evidence type="ECO:0000256" key="1">
    <source>
        <dbReference type="ARBA" id="ARBA00004651"/>
    </source>
</evidence>
<keyword evidence="3" id="KW-1003">Cell membrane</keyword>
<dbReference type="PANTHER" id="PTHR43163">
    <property type="entry name" value="DIPEPTIDE TRANSPORT SYSTEM PERMEASE PROTEIN DPPB-RELATED"/>
    <property type="match status" value="1"/>
</dbReference>
<dbReference type="GO" id="GO:0055085">
    <property type="term" value="P:transmembrane transport"/>
    <property type="evidence" value="ECO:0007669"/>
    <property type="project" value="InterPro"/>
</dbReference>
<proteinExistence type="inferred from homology"/>
<keyword evidence="6 7" id="KW-0472">Membrane</keyword>
<evidence type="ECO:0000256" key="2">
    <source>
        <dbReference type="ARBA" id="ARBA00022448"/>
    </source>
</evidence>
<evidence type="ECO:0000256" key="7">
    <source>
        <dbReference type="RuleBase" id="RU363032"/>
    </source>
</evidence>
<accession>H0QZ93</accession>
<feature type="transmembrane region" description="Helical" evidence="7">
    <location>
        <begin position="232"/>
        <end position="258"/>
    </location>
</feature>
<dbReference type="AlphaFoldDB" id="H0QZ93"/>
<evidence type="ECO:0000313" key="10">
    <source>
        <dbReference type="Proteomes" id="UP000035034"/>
    </source>
</evidence>
<dbReference type="GO" id="GO:0005886">
    <property type="term" value="C:plasma membrane"/>
    <property type="evidence" value="ECO:0007669"/>
    <property type="project" value="UniProtKB-SubCell"/>
</dbReference>
<sequence>MTRAILLRLAAGVGVVGAVFTLVFAVLRVLPGDPVSLAANADAAGGAPSQATIAALRAQYGLDRPLWQQYLTALGDFVRGDWGTSVVTGQPVTTTLLDALPSTAELALSALVIGAVTAFVLAFVATYRPDGIVARVVGQIPSTLVSLPTFAVGLVLIQVFAFGLHLLPAFGDDGAASLVLPAITLAVPVAGYLAQIMMSGMREAAAEPFVDVARAKGASDVAVHLRHVAPAAVIPTLSALGVLVGSALAGAVVVETVFSRAGLGRLTQQAVAAHDGPVMLATVVVSAAVFVVLTLAVDLVSPLIDPRARVTT</sequence>
<dbReference type="CDD" id="cd06261">
    <property type="entry name" value="TM_PBP2"/>
    <property type="match status" value="1"/>
</dbReference>
<dbReference type="Gene3D" id="1.10.3720.10">
    <property type="entry name" value="MetI-like"/>
    <property type="match status" value="1"/>
</dbReference>
<dbReference type="OrthoDB" id="9778910at2"/>
<keyword evidence="5 7" id="KW-1133">Transmembrane helix</keyword>
<evidence type="ECO:0000313" key="9">
    <source>
        <dbReference type="EMBL" id="GAB18144.1"/>
    </source>
</evidence>